<sequence length="145" mass="15304">MGAPPHTGVRKKLIVGGLSVGVCLVSACSSEDPLLAELEGSNAGRTVVSLRDVYGNEWEKFALACPNMPSAVTASTLGIAPEGLPDYSGADHLNAIVRWNSETLEVSEFPVTQVRLCTSDSSWSPEISDPVVVFQSTTDGGWVLQ</sequence>
<reference evidence="1 2" key="1">
    <citation type="journal article" date="2015" name="Genome Announc.">
        <title>Complete Genome Sequence of the Type Strain Corynebacterium testudinoris DSM 44614, Recovered from Necrotic Lesions in the Mouth of a Tortoise.</title>
        <authorList>
            <person name="Ruckert C."/>
            <person name="Kriete M."/>
            <person name="Jaenicke S."/>
            <person name="Winkler A."/>
            <person name="Tauch A."/>
        </authorList>
    </citation>
    <scope>NUCLEOTIDE SEQUENCE [LARGE SCALE GENOMIC DNA]</scope>
    <source>
        <strain evidence="1 2">DSM 44614</strain>
    </source>
</reference>
<dbReference type="PATRIC" id="fig|136857.5.peg.2418"/>
<proteinExistence type="predicted"/>
<protein>
    <submittedName>
        <fullName evidence="1">Uncharacterized protein</fullName>
    </submittedName>
</protein>
<gene>
    <name evidence="1" type="ORF">CTEST_12245</name>
</gene>
<dbReference type="Proteomes" id="UP000035540">
    <property type="component" value="Chromosome"/>
</dbReference>
<keyword evidence="2" id="KW-1185">Reference proteome</keyword>
<dbReference type="KEGG" id="cted:CTEST_12245"/>
<dbReference type="EMBL" id="CP011545">
    <property type="protein sequence ID" value="AKK09855.1"/>
    <property type="molecule type" value="Genomic_DNA"/>
</dbReference>
<accession>A0A0G3HAZ6</accession>
<dbReference type="RefSeq" id="WP_144413285.1">
    <property type="nucleotide sequence ID" value="NZ_CP011545.1"/>
</dbReference>
<reference evidence="2" key="2">
    <citation type="submission" date="2015-05" db="EMBL/GenBank/DDBJ databases">
        <title>Complete genome sequence of Corynebacterium testudinoris DSM 44614, recovered from necrotic lesions in the mouth of a tortoise.</title>
        <authorList>
            <person name="Ruckert C."/>
            <person name="Albersmeier A."/>
            <person name="Winkler A."/>
            <person name="Tauch A."/>
        </authorList>
    </citation>
    <scope>NUCLEOTIDE SEQUENCE [LARGE SCALE GENOMIC DNA]</scope>
    <source>
        <strain evidence="2">DSM 44614</strain>
    </source>
</reference>
<evidence type="ECO:0000313" key="1">
    <source>
        <dbReference type="EMBL" id="AKK09855.1"/>
    </source>
</evidence>
<organism evidence="1 2">
    <name type="scientific">Corynebacterium testudinoris</name>
    <dbReference type="NCBI Taxonomy" id="136857"/>
    <lineage>
        <taxon>Bacteria</taxon>
        <taxon>Bacillati</taxon>
        <taxon>Actinomycetota</taxon>
        <taxon>Actinomycetes</taxon>
        <taxon>Mycobacteriales</taxon>
        <taxon>Corynebacteriaceae</taxon>
        <taxon>Corynebacterium</taxon>
    </lineage>
</organism>
<dbReference type="OrthoDB" id="4426670at2"/>
<dbReference type="AlphaFoldDB" id="A0A0G3HAZ6"/>
<name>A0A0G3HAZ6_9CORY</name>
<evidence type="ECO:0000313" key="2">
    <source>
        <dbReference type="Proteomes" id="UP000035540"/>
    </source>
</evidence>
<dbReference type="STRING" id="136857.CTEST_12245"/>